<sequence length="166" mass="18093">MQWIKTDNLCDTGIGGSGKGGMFQMWTVSRIVAMVILTGLSFMDYKIRKVPRDVLLLCMAGTVLYQTVTQNIDWMVSLGGGLIGMIFIGISKITREAIGYGDSLAILILGIYLGVWGLLEVLATSFFILGILALGCVTLRRKKSLAFPFYPFLTMGYLFGVCIGGL</sequence>
<proteinExistence type="predicted"/>
<evidence type="ECO:0000313" key="3">
    <source>
        <dbReference type="EMBL" id="RGO33953.1"/>
    </source>
</evidence>
<keyword evidence="1" id="KW-1133">Transmembrane helix</keyword>
<name>A0A3E5GGK0_9FIRM</name>
<feature type="transmembrane region" description="Helical" evidence="1">
    <location>
        <begin position="74"/>
        <end position="90"/>
    </location>
</feature>
<protein>
    <submittedName>
        <fullName evidence="3">Prepilin peptidase</fullName>
    </submittedName>
</protein>
<dbReference type="GO" id="GO:0016020">
    <property type="term" value="C:membrane"/>
    <property type="evidence" value="ECO:0007669"/>
    <property type="project" value="InterPro"/>
</dbReference>
<dbReference type="Proteomes" id="UP000261285">
    <property type="component" value="Unassembled WGS sequence"/>
</dbReference>
<organism evidence="3 4">
    <name type="scientific">Dorea longicatena</name>
    <dbReference type="NCBI Taxonomy" id="88431"/>
    <lineage>
        <taxon>Bacteria</taxon>
        <taxon>Bacillati</taxon>
        <taxon>Bacillota</taxon>
        <taxon>Clostridia</taxon>
        <taxon>Lachnospirales</taxon>
        <taxon>Lachnospiraceae</taxon>
        <taxon>Dorea</taxon>
    </lineage>
</organism>
<evidence type="ECO:0000313" key="4">
    <source>
        <dbReference type="Proteomes" id="UP000261285"/>
    </source>
</evidence>
<keyword evidence="1" id="KW-0812">Transmembrane</keyword>
<dbReference type="AlphaFoldDB" id="A0A3E5GGK0"/>
<comment type="caution">
    <text evidence="3">The sequence shown here is derived from an EMBL/GenBank/DDBJ whole genome shotgun (WGS) entry which is preliminary data.</text>
</comment>
<evidence type="ECO:0000259" key="2">
    <source>
        <dbReference type="Pfam" id="PF01478"/>
    </source>
</evidence>
<reference evidence="3 4" key="1">
    <citation type="submission" date="2018-08" db="EMBL/GenBank/DDBJ databases">
        <title>A genome reference for cultivated species of the human gut microbiota.</title>
        <authorList>
            <person name="Zou Y."/>
            <person name="Xue W."/>
            <person name="Luo G."/>
        </authorList>
    </citation>
    <scope>NUCLEOTIDE SEQUENCE [LARGE SCALE GENOMIC DNA]</scope>
    <source>
        <strain evidence="3 4">OM02-16</strain>
    </source>
</reference>
<feature type="transmembrane region" description="Helical" evidence="1">
    <location>
        <begin position="121"/>
        <end position="139"/>
    </location>
</feature>
<gene>
    <name evidence="3" type="ORF">DXB16_05065</name>
</gene>
<dbReference type="InterPro" id="IPR000045">
    <property type="entry name" value="Prepilin_IV_endopep_pep"/>
</dbReference>
<evidence type="ECO:0000256" key="1">
    <source>
        <dbReference type="SAM" id="Phobius"/>
    </source>
</evidence>
<accession>A0A3E5GGK0</accession>
<dbReference type="Pfam" id="PF01478">
    <property type="entry name" value="Peptidase_A24"/>
    <property type="match status" value="1"/>
</dbReference>
<feature type="transmembrane region" description="Helical" evidence="1">
    <location>
        <begin position="23"/>
        <end position="43"/>
    </location>
</feature>
<keyword evidence="1" id="KW-0472">Membrane</keyword>
<dbReference type="EMBL" id="QSVN01000003">
    <property type="protein sequence ID" value="RGO33953.1"/>
    <property type="molecule type" value="Genomic_DNA"/>
</dbReference>
<dbReference type="Gene3D" id="1.20.120.1220">
    <property type="match status" value="1"/>
</dbReference>
<dbReference type="GO" id="GO:0004190">
    <property type="term" value="F:aspartic-type endopeptidase activity"/>
    <property type="evidence" value="ECO:0007669"/>
    <property type="project" value="InterPro"/>
</dbReference>
<feature type="domain" description="Prepilin type IV endopeptidase peptidase" evidence="2">
    <location>
        <begin position="31"/>
        <end position="134"/>
    </location>
</feature>